<organism evidence="2 3">
    <name type="scientific">Lactuca saligna</name>
    <name type="common">Willowleaf lettuce</name>
    <dbReference type="NCBI Taxonomy" id="75948"/>
    <lineage>
        <taxon>Eukaryota</taxon>
        <taxon>Viridiplantae</taxon>
        <taxon>Streptophyta</taxon>
        <taxon>Embryophyta</taxon>
        <taxon>Tracheophyta</taxon>
        <taxon>Spermatophyta</taxon>
        <taxon>Magnoliopsida</taxon>
        <taxon>eudicotyledons</taxon>
        <taxon>Gunneridae</taxon>
        <taxon>Pentapetalae</taxon>
        <taxon>asterids</taxon>
        <taxon>campanulids</taxon>
        <taxon>Asterales</taxon>
        <taxon>Asteraceae</taxon>
        <taxon>Cichorioideae</taxon>
        <taxon>Cichorieae</taxon>
        <taxon>Lactucinae</taxon>
        <taxon>Lactuca</taxon>
    </lineage>
</organism>
<feature type="region of interest" description="Disordered" evidence="1">
    <location>
        <begin position="73"/>
        <end position="118"/>
    </location>
</feature>
<keyword evidence="3" id="KW-1185">Reference proteome</keyword>
<accession>A0AA35ZVA8</accession>
<protein>
    <submittedName>
        <fullName evidence="2">Uncharacterized protein</fullName>
    </submittedName>
</protein>
<dbReference type="AlphaFoldDB" id="A0AA35ZVA8"/>
<evidence type="ECO:0000313" key="3">
    <source>
        <dbReference type="Proteomes" id="UP001177003"/>
    </source>
</evidence>
<name>A0AA35ZVA8_LACSI</name>
<reference evidence="2" key="1">
    <citation type="submission" date="2023-04" db="EMBL/GenBank/DDBJ databases">
        <authorList>
            <person name="Vijverberg K."/>
            <person name="Xiong W."/>
            <person name="Schranz E."/>
        </authorList>
    </citation>
    <scope>NUCLEOTIDE SEQUENCE</scope>
</reference>
<dbReference type="EMBL" id="OX465084">
    <property type="protein sequence ID" value="CAI9299543.1"/>
    <property type="molecule type" value="Genomic_DNA"/>
</dbReference>
<feature type="compositionally biased region" description="Basic and acidic residues" evidence="1">
    <location>
        <begin position="73"/>
        <end position="93"/>
    </location>
</feature>
<sequence>MTKGQLKKLNVKLDSILEHSNTFFSTKWENLFTTHRATIEILASINAKFIEESSKVIHNSKKRISEVTRNVEKLHQEDNEASRLGKDKGKGISEEEIDENANMAESEQAEREKKDKDLDELNALQKKLEAEEFEAKNA</sequence>
<dbReference type="Proteomes" id="UP001177003">
    <property type="component" value="Chromosome 8"/>
</dbReference>
<evidence type="ECO:0000313" key="2">
    <source>
        <dbReference type="EMBL" id="CAI9299543.1"/>
    </source>
</evidence>
<feature type="compositionally biased region" description="Basic and acidic residues" evidence="1">
    <location>
        <begin position="108"/>
        <end position="118"/>
    </location>
</feature>
<proteinExistence type="predicted"/>
<gene>
    <name evidence="2" type="ORF">LSALG_LOCUS38246</name>
</gene>
<evidence type="ECO:0000256" key="1">
    <source>
        <dbReference type="SAM" id="MobiDB-lite"/>
    </source>
</evidence>